<keyword evidence="4 9" id="KW-1003">Cell membrane</keyword>
<reference evidence="11 12" key="1">
    <citation type="submission" date="2018-01" db="EMBL/GenBank/DDBJ databases">
        <title>A novel member of the phylum Bacteroidetes isolated from glacier ice.</title>
        <authorList>
            <person name="Liu Q."/>
            <person name="Xin Y.-H."/>
        </authorList>
    </citation>
    <scope>NUCLEOTIDE SEQUENCE [LARGE SCALE GENOMIC DNA]</scope>
    <source>
        <strain evidence="11 12">RB1R16</strain>
    </source>
</reference>
<feature type="transmembrane region" description="Helical" evidence="9">
    <location>
        <begin position="200"/>
        <end position="219"/>
    </location>
</feature>
<feature type="transmembrane region" description="Helical" evidence="9">
    <location>
        <begin position="54"/>
        <end position="74"/>
    </location>
</feature>
<keyword evidence="6 9" id="KW-0812">Transmembrane</keyword>
<comment type="similarity">
    <text evidence="2 9">Belongs to the ABC-2 integral membrane protein family.</text>
</comment>
<dbReference type="GO" id="GO:0140359">
    <property type="term" value="F:ABC-type transporter activity"/>
    <property type="evidence" value="ECO:0007669"/>
    <property type="project" value="InterPro"/>
</dbReference>
<dbReference type="PANTHER" id="PTHR30413:SF8">
    <property type="entry name" value="TRANSPORT PERMEASE PROTEIN"/>
    <property type="match status" value="1"/>
</dbReference>
<dbReference type="EMBL" id="PPSL01000002">
    <property type="protein sequence ID" value="PQJ11648.1"/>
    <property type="molecule type" value="Genomic_DNA"/>
</dbReference>
<feature type="transmembrane region" description="Helical" evidence="9">
    <location>
        <begin position="135"/>
        <end position="158"/>
    </location>
</feature>
<evidence type="ECO:0000256" key="8">
    <source>
        <dbReference type="ARBA" id="ARBA00023136"/>
    </source>
</evidence>
<evidence type="ECO:0000256" key="3">
    <source>
        <dbReference type="ARBA" id="ARBA00022448"/>
    </source>
</evidence>
<dbReference type="InterPro" id="IPR047817">
    <property type="entry name" value="ABC2_TM_bact-type"/>
</dbReference>
<feature type="transmembrane region" description="Helical" evidence="9">
    <location>
        <begin position="81"/>
        <end position="102"/>
    </location>
</feature>
<comment type="subcellular location">
    <subcellularLocation>
        <location evidence="1">Cell inner membrane</location>
        <topology evidence="1">Multi-pass membrane protein</topology>
    </subcellularLocation>
    <subcellularLocation>
        <location evidence="9">Cell membrane</location>
        <topology evidence="9">Multi-pass membrane protein</topology>
    </subcellularLocation>
</comment>
<feature type="domain" description="ABC transmembrane type-2" evidence="10">
    <location>
        <begin position="55"/>
        <end position="280"/>
    </location>
</feature>
<evidence type="ECO:0000256" key="1">
    <source>
        <dbReference type="ARBA" id="ARBA00004429"/>
    </source>
</evidence>
<dbReference type="AlphaFoldDB" id="A0A2S7SY67"/>
<organism evidence="11 12">
    <name type="scientific">Flavipsychrobacter stenotrophus</name>
    <dbReference type="NCBI Taxonomy" id="2077091"/>
    <lineage>
        <taxon>Bacteria</taxon>
        <taxon>Pseudomonadati</taxon>
        <taxon>Bacteroidota</taxon>
        <taxon>Chitinophagia</taxon>
        <taxon>Chitinophagales</taxon>
        <taxon>Chitinophagaceae</taxon>
        <taxon>Flavipsychrobacter</taxon>
    </lineage>
</organism>
<keyword evidence="5" id="KW-0997">Cell inner membrane</keyword>
<dbReference type="RefSeq" id="WP_105038528.1">
    <property type="nucleotide sequence ID" value="NZ_PPSL01000002.1"/>
</dbReference>
<evidence type="ECO:0000256" key="9">
    <source>
        <dbReference type="RuleBase" id="RU361157"/>
    </source>
</evidence>
<name>A0A2S7SY67_9BACT</name>
<evidence type="ECO:0000256" key="4">
    <source>
        <dbReference type="ARBA" id="ARBA00022475"/>
    </source>
</evidence>
<evidence type="ECO:0000313" key="12">
    <source>
        <dbReference type="Proteomes" id="UP000239872"/>
    </source>
</evidence>
<evidence type="ECO:0000313" key="11">
    <source>
        <dbReference type="EMBL" id="PQJ11648.1"/>
    </source>
</evidence>
<keyword evidence="3 9" id="KW-0813">Transport</keyword>
<dbReference type="OrthoDB" id="9786910at2"/>
<evidence type="ECO:0000256" key="7">
    <source>
        <dbReference type="ARBA" id="ARBA00022989"/>
    </source>
</evidence>
<dbReference type="Proteomes" id="UP000239872">
    <property type="component" value="Unassembled WGS sequence"/>
</dbReference>
<sequence>MNENRVINDNTEWDSVIGEQKSQLNFNFKEIWRYRDLLILFVKRDIVTVYKQTILGPIWFLLQPVFTTIIYVAIFGRVAKIPIGTAPPILFYLGSVTLWNYFSDTLNITSKTFTDNATVFGKVYFPRLILPLSKVLSGIIKLGIQFSLFFVVWIYYIFINKQITPTLYVFTFPLILLTIAMLSLGVGIIITSMTTKYRDLTFLVSFAVQLLMYATPIIYPISTVSAKNQIWLWLNPLTSLFEAFKFAFLGEGVVNFFWLSYSVLFTFVVTFIGILVFNKVEKRFIDSV</sequence>
<dbReference type="PROSITE" id="PS51012">
    <property type="entry name" value="ABC_TM2"/>
    <property type="match status" value="1"/>
</dbReference>
<dbReference type="InterPro" id="IPR013525">
    <property type="entry name" value="ABC2_TM"/>
</dbReference>
<keyword evidence="7 9" id="KW-1133">Transmembrane helix</keyword>
<feature type="transmembrane region" description="Helical" evidence="9">
    <location>
        <begin position="256"/>
        <end position="277"/>
    </location>
</feature>
<evidence type="ECO:0000259" key="10">
    <source>
        <dbReference type="PROSITE" id="PS51012"/>
    </source>
</evidence>
<dbReference type="PANTHER" id="PTHR30413">
    <property type="entry name" value="INNER MEMBRANE TRANSPORT PERMEASE"/>
    <property type="match status" value="1"/>
</dbReference>
<feature type="transmembrane region" description="Helical" evidence="9">
    <location>
        <begin position="170"/>
        <end position="194"/>
    </location>
</feature>
<keyword evidence="12" id="KW-1185">Reference proteome</keyword>
<dbReference type="GO" id="GO:0005886">
    <property type="term" value="C:plasma membrane"/>
    <property type="evidence" value="ECO:0007669"/>
    <property type="project" value="UniProtKB-SubCell"/>
</dbReference>
<keyword evidence="8 9" id="KW-0472">Membrane</keyword>
<accession>A0A2S7SY67</accession>
<evidence type="ECO:0000256" key="6">
    <source>
        <dbReference type="ARBA" id="ARBA00022692"/>
    </source>
</evidence>
<dbReference type="Pfam" id="PF01061">
    <property type="entry name" value="ABC2_membrane"/>
    <property type="match status" value="1"/>
</dbReference>
<evidence type="ECO:0000256" key="5">
    <source>
        <dbReference type="ARBA" id="ARBA00022519"/>
    </source>
</evidence>
<protein>
    <recommendedName>
        <fullName evidence="9">Transport permease protein</fullName>
    </recommendedName>
</protein>
<dbReference type="GO" id="GO:0015920">
    <property type="term" value="P:lipopolysaccharide transport"/>
    <property type="evidence" value="ECO:0007669"/>
    <property type="project" value="TreeGrafter"/>
</dbReference>
<proteinExistence type="inferred from homology"/>
<evidence type="ECO:0000256" key="2">
    <source>
        <dbReference type="ARBA" id="ARBA00007783"/>
    </source>
</evidence>
<comment type="caution">
    <text evidence="11">The sequence shown here is derived from an EMBL/GenBank/DDBJ whole genome shotgun (WGS) entry which is preliminary data.</text>
</comment>
<gene>
    <name evidence="11" type="ORF">CJD36_007580</name>
</gene>